<evidence type="ECO:0000313" key="1">
    <source>
        <dbReference type="EMBL" id="GAL28436.1"/>
    </source>
</evidence>
<dbReference type="Proteomes" id="UP000029223">
    <property type="component" value="Unassembled WGS sequence"/>
</dbReference>
<evidence type="ECO:0000313" key="2">
    <source>
        <dbReference type="Proteomes" id="UP000029223"/>
    </source>
</evidence>
<keyword evidence="2" id="KW-1185">Reference proteome</keyword>
<sequence>MNRDKAQIARIIARLHRQDLIIKESSQAIDVRFSYSE</sequence>
<protein>
    <submittedName>
        <fullName evidence="1">Uncharacterized protein</fullName>
    </submittedName>
</protein>
<dbReference type="EMBL" id="BBMS01000043">
    <property type="protein sequence ID" value="GAL28436.1"/>
    <property type="molecule type" value="Genomic_DNA"/>
</dbReference>
<organism evidence="1 2">
    <name type="scientific">Vibrio variabilis</name>
    <dbReference type="NCBI Taxonomy" id="990271"/>
    <lineage>
        <taxon>Bacteria</taxon>
        <taxon>Pseudomonadati</taxon>
        <taxon>Pseudomonadota</taxon>
        <taxon>Gammaproteobacteria</taxon>
        <taxon>Vibrionales</taxon>
        <taxon>Vibrionaceae</taxon>
        <taxon>Vibrio</taxon>
    </lineage>
</organism>
<name>A0ABQ0JI67_9VIBR</name>
<reference evidence="2" key="1">
    <citation type="submission" date="2014-09" db="EMBL/GenBank/DDBJ databases">
        <title>Vibrio variabilis JCM 19239. (C206) whole genome shotgun sequence.</title>
        <authorList>
            <person name="Sawabe T."/>
            <person name="Meirelles P."/>
            <person name="Nakanishi M."/>
            <person name="Sayaka M."/>
            <person name="Hattori M."/>
            <person name="Ohkuma M."/>
        </authorList>
    </citation>
    <scope>NUCLEOTIDE SEQUENCE [LARGE SCALE GENOMIC DNA]</scope>
    <source>
        <strain evidence="2">JCM 19239</strain>
    </source>
</reference>
<proteinExistence type="predicted"/>
<gene>
    <name evidence="1" type="ORF">JCM19239_4876</name>
</gene>
<accession>A0ABQ0JI67</accession>
<comment type="caution">
    <text evidence="1">The sequence shown here is derived from an EMBL/GenBank/DDBJ whole genome shotgun (WGS) entry which is preliminary data.</text>
</comment>
<reference evidence="2" key="2">
    <citation type="submission" date="2014-09" db="EMBL/GenBank/DDBJ databases">
        <authorList>
            <consortium name="NBRP consortium"/>
            <person name="Sawabe T."/>
            <person name="Meirelles P."/>
            <person name="Nakanishi M."/>
            <person name="Sayaka M."/>
            <person name="Hattori M."/>
            <person name="Ohkuma M."/>
        </authorList>
    </citation>
    <scope>NUCLEOTIDE SEQUENCE [LARGE SCALE GENOMIC DNA]</scope>
    <source>
        <strain evidence="2">JCM 19239</strain>
    </source>
</reference>